<feature type="signal peptide" evidence="2">
    <location>
        <begin position="1"/>
        <end position="21"/>
    </location>
</feature>
<dbReference type="PANTHER" id="PTHR47245:SF2">
    <property type="entry name" value="PEPTIDYL-PROLYL CIS-TRANS ISOMERASE HP_0175-RELATED"/>
    <property type="match status" value="1"/>
</dbReference>
<keyword evidence="2" id="KW-0732">Signal</keyword>
<comment type="caution">
    <text evidence="4">The sequence shown here is derived from an EMBL/GenBank/DDBJ whole genome shotgun (WGS) entry which is preliminary data.</text>
</comment>
<evidence type="ECO:0000313" key="4">
    <source>
        <dbReference type="EMBL" id="MPW24971.1"/>
    </source>
</evidence>
<name>A0A6A7K6K5_9FIRM</name>
<dbReference type="InterPro" id="IPR000297">
    <property type="entry name" value="PPIase_PpiC"/>
</dbReference>
<dbReference type="RefSeq" id="WP_152802005.1">
    <property type="nucleotide sequence ID" value="NZ_WHNX01000005.1"/>
</dbReference>
<dbReference type="AlphaFoldDB" id="A0A6A7K6K5"/>
<evidence type="ECO:0000256" key="2">
    <source>
        <dbReference type="SAM" id="SignalP"/>
    </source>
</evidence>
<feature type="chain" id="PRO_5038384089" description="PpiC domain-containing protein" evidence="2">
    <location>
        <begin position="22"/>
        <end position="312"/>
    </location>
</feature>
<dbReference type="Gene3D" id="1.10.4030.10">
    <property type="entry name" value="Porin chaperone SurA, peptide-binding domain"/>
    <property type="match status" value="1"/>
</dbReference>
<proteinExistence type="predicted"/>
<accession>A0A6A7K6K5</accession>
<evidence type="ECO:0000256" key="1">
    <source>
        <dbReference type="PROSITE-ProRule" id="PRU00278"/>
    </source>
</evidence>
<dbReference type="GO" id="GO:0003755">
    <property type="term" value="F:peptidyl-prolyl cis-trans isomerase activity"/>
    <property type="evidence" value="ECO:0007669"/>
    <property type="project" value="UniProtKB-KW"/>
</dbReference>
<dbReference type="InterPro" id="IPR027304">
    <property type="entry name" value="Trigger_fact/SurA_dom_sf"/>
</dbReference>
<dbReference type="SUPFAM" id="SSF54534">
    <property type="entry name" value="FKBP-like"/>
    <property type="match status" value="1"/>
</dbReference>
<keyword evidence="5" id="KW-1185">Reference proteome</keyword>
<dbReference type="Pfam" id="PF13624">
    <property type="entry name" value="SurA_N_3"/>
    <property type="match status" value="1"/>
</dbReference>
<protein>
    <recommendedName>
        <fullName evidence="3">PpiC domain-containing protein</fullName>
    </recommendedName>
</protein>
<feature type="domain" description="PpiC" evidence="3">
    <location>
        <begin position="177"/>
        <end position="267"/>
    </location>
</feature>
<dbReference type="InterPro" id="IPR046357">
    <property type="entry name" value="PPIase_dom_sf"/>
</dbReference>
<dbReference type="Proteomes" id="UP000440004">
    <property type="component" value="Unassembled WGS sequence"/>
</dbReference>
<keyword evidence="1" id="KW-0413">Isomerase</keyword>
<reference evidence="4 5" key="1">
    <citation type="submission" date="2019-10" db="EMBL/GenBank/DDBJ databases">
        <title>Alkalibaculum tamaniensis sp.nov., a new alkaliphilic acetogen, isolated on methoxylated aromatics from a mud volcano.</title>
        <authorList>
            <person name="Khomyakova M.A."/>
            <person name="Merkel A.Y."/>
            <person name="Bonch-Osmolovskaya E.A."/>
            <person name="Slobodkin A.I."/>
        </authorList>
    </citation>
    <scope>NUCLEOTIDE SEQUENCE [LARGE SCALE GENOMIC DNA]</scope>
    <source>
        <strain evidence="4 5">M08DMB</strain>
    </source>
</reference>
<organism evidence="4 5">
    <name type="scientific">Alkalibaculum sporogenes</name>
    <dbReference type="NCBI Taxonomy" id="2655001"/>
    <lineage>
        <taxon>Bacteria</taxon>
        <taxon>Bacillati</taxon>
        <taxon>Bacillota</taxon>
        <taxon>Clostridia</taxon>
        <taxon>Eubacteriales</taxon>
        <taxon>Eubacteriaceae</taxon>
        <taxon>Alkalibaculum</taxon>
    </lineage>
</organism>
<dbReference type="PROSITE" id="PS50198">
    <property type="entry name" value="PPIC_PPIASE_2"/>
    <property type="match status" value="1"/>
</dbReference>
<dbReference type="EMBL" id="WHNX01000005">
    <property type="protein sequence ID" value="MPW24971.1"/>
    <property type="molecule type" value="Genomic_DNA"/>
</dbReference>
<dbReference type="PANTHER" id="PTHR47245">
    <property type="entry name" value="PEPTIDYLPROLYL ISOMERASE"/>
    <property type="match status" value="1"/>
</dbReference>
<dbReference type="Gene3D" id="3.10.50.40">
    <property type="match status" value="1"/>
</dbReference>
<dbReference type="Pfam" id="PF13145">
    <property type="entry name" value="Rotamase_2"/>
    <property type="match status" value="1"/>
</dbReference>
<sequence length="312" mass="36229">MKRVFLIIILILIFVNAGCTAGSSAIATINDKEIFRQELDMQMVLTEVSYNINGYEMPVKGNELEDLEQEMLNNVLESYMLVDLAIEKGIEIDEDAAVEQSESLIDGLISIYGSEENYENFLKEKGQNRKKFDEYIFELARTNEYIYDLYDEVTKDISVEATEIKSFYDENIMYYNYSTASVLGMQIEDEDTANVIHREILGKEQEYDETMLEYEAKTGVISVIDYGILYYSDMTKDFSDIAFNTNVGEISKPFSSEDAYFIIYVYDKEDQEAMPYDEIKDTVESDLLNEMKMTQYNEYFESKKSSYDIKIL</sequence>
<gene>
    <name evidence="4" type="ORF">GC105_04105</name>
</gene>
<keyword evidence="1" id="KW-0697">Rotamase</keyword>
<dbReference type="InterPro" id="IPR050245">
    <property type="entry name" value="PrsA_foldase"/>
</dbReference>
<evidence type="ECO:0000313" key="5">
    <source>
        <dbReference type="Proteomes" id="UP000440004"/>
    </source>
</evidence>
<evidence type="ECO:0000259" key="3">
    <source>
        <dbReference type="PROSITE" id="PS50198"/>
    </source>
</evidence>
<dbReference type="SUPFAM" id="SSF109998">
    <property type="entry name" value="Triger factor/SurA peptide-binding domain-like"/>
    <property type="match status" value="1"/>
</dbReference>